<keyword evidence="3" id="KW-0677">Repeat</keyword>
<dbReference type="SMART" id="SM00179">
    <property type="entry name" value="EGF_CA"/>
    <property type="match status" value="3"/>
</dbReference>
<name>A0A3M6TYI9_POCDA</name>
<comment type="caution">
    <text evidence="6">Lacks conserved residue(s) required for the propagation of feature annotation.</text>
</comment>
<evidence type="ECO:0000259" key="8">
    <source>
        <dbReference type="PROSITE" id="PS50948"/>
    </source>
</evidence>
<gene>
    <name evidence="9" type="ORF">pdam_00000541</name>
</gene>
<dbReference type="PANTHER" id="PTHR24042">
    <property type="entry name" value="NEL HOMOLOG"/>
    <property type="match status" value="1"/>
</dbReference>
<dbReference type="PROSITE" id="PS00010">
    <property type="entry name" value="ASX_HYDROXYL"/>
    <property type="match status" value="2"/>
</dbReference>
<dbReference type="InterPro" id="IPR018097">
    <property type="entry name" value="EGF_Ca-bd_CS"/>
</dbReference>
<evidence type="ECO:0000256" key="6">
    <source>
        <dbReference type="PROSITE-ProRule" id="PRU00076"/>
    </source>
</evidence>
<keyword evidence="4 6" id="KW-1015">Disulfide bond</keyword>
<evidence type="ECO:0000256" key="1">
    <source>
        <dbReference type="ARBA" id="ARBA00022536"/>
    </source>
</evidence>
<dbReference type="InterPro" id="IPR049883">
    <property type="entry name" value="NOTCH1_EGF-like"/>
</dbReference>
<dbReference type="SMART" id="SM00181">
    <property type="entry name" value="EGF"/>
    <property type="match status" value="3"/>
</dbReference>
<dbReference type="InterPro" id="IPR000152">
    <property type="entry name" value="EGF-type_Asp/Asn_hydroxyl_site"/>
</dbReference>
<dbReference type="GO" id="GO:0005509">
    <property type="term" value="F:calcium ion binding"/>
    <property type="evidence" value="ECO:0007669"/>
    <property type="project" value="InterPro"/>
</dbReference>
<dbReference type="SUPFAM" id="SSF57184">
    <property type="entry name" value="Growth factor receptor domain"/>
    <property type="match status" value="1"/>
</dbReference>
<keyword evidence="5" id="KW-0325">Glycoprotein</keyword>
<evidence type="ECO:0000256" key="3">
    <source>
        <dbReference type="ARBA" id="ARBA00022737"/>
    </source>
</evidence>
<dbReference type="InterPro" id="IPR024731">
    <property type="entry name" value="NELL2-like_EGF"/>
</dbReference>
<dbReference type="FunFam" id="2.10.25.10:FF:000653">
    <property type="entry name" value="Putative Fibrillin-1"/>
    <property type="match status" value="1"/>
</dbReference>
<dbReference type="PROSITE" id="PS01186">
    <property type="entry name" value="EGF_2"/>
    <property type="match status" value="2"/>
</dbReference>
<keyword evidence="10" id="KW-1185">Reference proteome</keyword>
<dbReference type="Gene3D" id="2.10.25.10">
    <property type="entry name" value="Laminin"/>
    <property type="match status" value="4"/>
</dbReference>
<evidence type="ECO:0000256" key="4">
    <source>
        <dbReference type="ARBA" id="ARBA00023157"/>
    </source>
</evidence>
<dbReference type="STRING" id="46731.A0A3M6TYI9"/>
<dbReference type="InterPro" id="IPR000742">
    <property type="entry name" value="EGF"/>
</dbReference>
<dbReference type="InterPro" id="IPR001881">
    <property type="entry name" value="EGF-like_Ca-bd_dom"/>
</dbReference>
<feature type="domain" description="EGF-like" evidence="7">
    <location>
        <begin position="218"/>
        <end position="258"/>
    </location>
</feature>
<keyword evidence="2" id="KW-0732">Signal</keyword>
<dbReference type="GO" id="GO:0008201">
    <property type="term" value="F:heparin binding"/>
    <property type="evidence" value="ECO:0007669"/>
    <property type="project" value="TreeGrafter"/>
</dbReference>
<protein>
    <recommendedName>
        <fullName evidence="11">EGF-like domain-containing protein</fullName>
    </recommendedName>
</protein>
<dbReference type="PROSITE" id="PS50026">
    <property type="entry name" value="EGF_3"/>
    <property type="match status" value="3"/>
</dbReference>
<dbReference type="Proteomes" id="UP000275408">
    <property type="component" value="Unassembled WGS sequence"/>
</dbReference>
<evidence type="ECO:0000259" key="7">
    <source>
        <dbReference type="PROSITE" id="PS50026"/>
    </source>
</evidence>
<dbReference type="PANTHER" id="PTHR24042:SF8">
    <property type="match status" value="1"/>
</dbReference>
<dbReference type="PROSITE" id="PS01187">
    <property type="entry name" value="EGF_CA"/>
    <property type="match status" value="2"/>
</dbReference>
<reference evidence="9 10" key="1">
    <citation type="journal article" date="2018" name="Sci. Rep.">
        <title>Comparative analysis of the Pocillopora damicornis genome highlights role of immune system in coral evolution.</title>
        <authorList>
            <person name="Cunning R."/>
            <person name="Bay R.A."/>
            <person name="Gillette P."/>
            <person name="Baker A.C."/>
            <person name="Traylor-Knowles N."/>
        </authorList>
    </citation>
    <scope>NUCLEOTIDE SEQUENCE [LARGE SCALE GENOMIC DNA]</scope>
    <source>
        <strain evidence="9">RSMAS</strain>
        <tissue evidence="9">Whole animal</tissue>
    </source>
</reference>
<evidence type="ECO:0000313" key="10">
    <source>
        <dbReference type="Proteomes" id="UP000275408"/>
    </source>
</evidence>
<dbReference type="SUPFAM" id="SSF57196">
    <property type="entry name" value="EGF/Laminin"/>
    <property type="match status" value="1"/>
</dbReference>
<feature type="domain" description="EGF-like" evidence="7">
    <location>
        <begin position="259"/>
        <end position="299"/>
    </location>
</feature>
<evidence type="ECO:0000313" key="9">
    <source>
        <dbReference type="EMBL" id="RMX46460.1"/>
    </source>
</evidence>
<dbReference type="InterPro" id="IPR009030">
    <property type="entry name" value="Growth_fac_rcpt_cys_sf"/>
</dbReference>
<dbReference type="InterPro" id="IPR003609">
    <property type="entry name" value="Pan_app"/>
</dbReference>
<dbReference type="AlphaFoldDB" id="A0A3M6TYI9"/>
<feature type="disulfide bond" evidence="6">
    <location>
        <begin position="185"/>
        <end position="202"/>
    </location>
</feature>
<evidence type="ECO:0000256" key="2">
    <source>
        <dbReference type="ARBA" id="ARBA00022729"/>
    </source>
</evidence>
<dbReference type="PROSITE" id="PS50948">
    <property type="entry name" value="PAN"/>
    <property type="match status" value="1"/>
</dbReference>
<dbReference type="Pfam" id="PF12947">
    <property type="entry name" value="EGF_3"/>
    <property type="match status" value="1"/>
</dbReference>
<feature type="non-terminal residue" evidence="9">
    <location>
        <position position="1"/>
    </location>
</feature>
<comment type="caution">
    <text evidence="9">The sequence shown here is derived from an EMBL/GenBank/DDBJ whole genome shotgun (WGS) entry which is preliminary data.</text>
</comment>
<feature type="domain" description="Apple" evidence="8">
    <location>
        <begin position="94"/>
        <end position="180"/>
    </location>
</feature>
<dbReference type="Pfam" id="PF07645">
    <property type="entry name" value="EGF_CA"/>
    <property type="match status" value="2"/>
</dbReference>
<dbReference type="Pfam" id="PF00008">
    <property type="entry name" value="EGF"/>
    <property type="match status" value="1"/>
</dbReference>
<proteinExistence type="predicted"/>
<dbReference type="InterPro" id="IPR051586">
    <property type="entry name" value="PKC-binding_NELL"/>
</dbReference>
<feature type="domain" description="EGF-like" evidence="7">
    <location>
        <begin position="176"/>
        <end position="216"/>
    </location>
</feature>
<evidence type="ECO:0000256" key="5">
    <source>
        <dbReference type="ARBA" id="ARBA00023180"/>
    </source>
</evidence>
<dbReference type="CDD" id="cd00054">
    <property type="entry name" value="EGF_CA"/>
    <property type="match status" value="2"/>
</dbReference>
<evidence type="ECO:0008006" key="11">
    <source>
        <dbReference type="Google" id="ProtNLM"/>
    </source>
</evidence>
<sequence>DGGRCQASASAIKTFHKYNQPSQKCPSDGKGGKQINHVYYIKGHKSVGCYESPGMSRLTHDMTGSDPILNGIYPAEPGSFISKCAVAVIRAGNCRSLKFTSFHKLGFRLENHTVRTIGVVNEDLCMFQCYLEPNCVSYNFCEIEQSSGKHKCDLNNATIEHDEDLVQNESYSYRGAENACKQNPCKNNATCQAGFTDRDYQCLCVNGSGFKGHNCDEDIDECLSGKHSCEGNTTCNNTIGSYCCRCKKGYHGNKTNCSDIDECLNGTHGCDVNAECYNTLGSYKCTCKDGFQGNGTKCTDLDECMIGTHDCDVNTKCNNTLRSYNCTFKGGIERNGTNCTRN</sequence>
<organism evidence="9 10">
    <name type="scientific">Pocillopora damicornis</name>
    <name type="common">Cauliflower coral</name>
    <name type="synonym">Millepora damicornis</name>
    <dbReference type="NCBI Taxonomy" id="46731"/>
    <lineage>
        <taxon>Eukaryota</taxon>
        <taxon>Metazoa</taxon>
        <taxon>Cnidaria</taxon>
        <taxon>Anthozoa</taxon>
        <taxon>Hexacorallia</taxon>
        <taxon>Scleractinia</taxon>
        <taxon>Astrocoeniina</taxon>
        <taxon>Pocilloporidae</taxon>
        <taxon>Pocillopora</taxon>
    </lineage>
</organism>
<dbReference type="OrthoDB" id="5982253at2759"/>
<accession>A0A3M6TYI9</accession>
<keyword evidence="1 6" id="KW-0245">EGF-like domain</keyword>
<dbReference type="GO" id="GO:0005615">
    <property type="term" value="C:extracellular space"/>
    <property type="evidence" value="ECO:0007669"/>
    <property type="project" value="TreeGrafter"/>
</dbReference>
<dbReference type="EMBL" id="RCHS01002704">
    <property type="protein sequence ID" value="RMX46460.1"/>
    <property type="molecule type" value="Genomic_DNA"/>
</dbReference>
<dbReference type="FunFam" id="2.10.25.10:FF:000038">
    <property type="entry name" value="Fibrillin 2"/>
    <property type="match status" value="1"/>
</dbReference>